<keyword evidence="12" id="KW-1185">Reference proteome</keyword>
<keyword evidence="4 11" id="KW-0347">Helicase</keyword>
<dbReference type="GO" id="GO:0016787">
    <property type="term" value="F:hydrolase activity"/>
    <property type="evidence" value="ECO:0007669"/>
    <property type="project" value="UniProtKB-KW"/>
</dbReference>
<organism evidence="11 12">
    <name type="scientific">Hondaea fermentalgiana</name>
    <dbReference type="NCBI Taxonomy" id="2315210"/>
    <lineage>
        <taxon>Eukaryota</taxon>
        <taxon>Sar</taxon>
        <taxon>Stramenopiles</taxon>
        <taxon>Bigyra</taxon>
        <taxon>Labyrinthulomycetes</taxon>
        <taxon>Thraustochytrida</taxon>
        <taxon>Thraustochytriidae</taxon>
        <taxon>Hondaea</taxon>
    </lineage>
</organism>
<dbReference type="Pfam" id="PF08148">
    <property type="entry name" value="DSHCT"/>
    <property type="match status" value="1"/>
</dbReference>
<evidence type="ECO:0000259" key="9">
    <source>
        <dbReference type="PROSITE" id="PS51192"/>
    </source>
</evidence>
<dbReference type="GO" id="GO:0000460">
    <property type="term" value="P:maturation of 5.8S rRNA"/>
    <property type="evidence" value="ECO:0007669"/>
    <property type="project" value="TreeGrafter"/>
</dbReference>
<dbReference type="Gene3D" id="3.40.50.300">
    <property type="entry name" value="P-loop containing nucleotide triphosphate hydrolases"/>
    <property type="match status" value="2"/>
</dbReference>
<protein>
    <submittedName>
        <fullName evidence="11">DExH-box ATP-dependent RNA helicase DExH9</fullName>
    </submittedName>
</protein>
<dbReference type="InParanoid" id="A0A2R5GB94"/>
<feature type="region of interest" description="Disordered" evidence="8">
    <location>
        <begin position="700"/>
        <end position="738"/>
    </location>
</feature>
<dbReference type="InterPro" id="IPR050699">
    <property type="entry name" value="RNA-DNA_Helicase"/>
</dbReference>
<dbReference type="Pfam" id="PF00270">
    <property type="entry name" value="DEAD"/>
    <property type="match status" value="1"/>
</dbReference>
<dbReference type="SUPFAM" id="SSF52540">
    <property type="entry name" value="P-loop containing nucleoside triphosphate hydrolases"/>
    <property type="match status" value="1"/>
</dbReference>
<proteinExistence type="predicted"/>
<keyword evidence="5" id="KW-0067">ATP-binding</keyword>
<feature type="coiled-coil region" evidence="7">
    <location>
        <begin position="594"/>
        <end position="628"/>
    </location>
</feature>
<name>A0A2R5GB94_9STRA</name>
<feature type="compositionally biased region" description="Basic and acidic residues" evidence="8">
    <location>
        <begin position="729"/>
        <end position="738"/>
    </location>
</feature>
<keyword evidence="2" id="KW-0547">Nucleotide-binding</keyword>
<dbReference type="SMART" id="SM00487">
    <property type="entry name" value="DEXDc"/>
    <property type="match status" value="1"/>
</dbReference>
<feature type="compositionally biased region" description="Basic and acidic residues" evidence="8">
    <location>
        <begin position="44"/>
        <end position="57"/>
    </location>
</feature>
<evidence type="ECO:0000256" key="3">
    <source>
        <dbReference type="ARBA" id="ARBA00022801"/>
    </source>
</evidence>
<evidence type="ECO:0000256" key="6">
    <source>
        <dbReference type="ARBA" id="ARBA00023242"/>
    </source>
</evidence>
<evidence type="ECO:0000256" key="4">
    <source>
        <dbReference type="ARBA" id="ARBA00022806"/>
    </source>
</evidence>
<accession>A0A2R5GB94</accession>
<evidence type="ECO:0000256" key="5">
    <source>
        <dbReference type="ARBA" id="ARBA00022840"/>
    </source>
</evidence>
<dbReference type="GO" id="GO:0005634">
    <property type="term" value="C:nucleus"/>
    <property type="evidence" value="ECO:0007669"/>
    <property type="project" value="UniProtKB-SubCell"/>
</dbReference>
<comment type="subcellular location">
    <subcellularLocation>
        <location evidence="1">Nucleus</location>
    </subcellularLocation>
</comment>
<dbReference type="SMART" id="SM01142">
    <property type="entry name" value="DSHCT"/>
    <property type="match status" value="1"/>
</dbReference>
<dbReference type="PANTHER" id="PTHR12131:SF7">
    <property type="entry name" value="EXOSOME RNA HELICASE MTR4"/>
    <property type="match status" value="1"/>
</dbReference>
<dbReference type="CDD" id="cd18795">
    <property type="entry name" value="SF2_C_Ski2"/>
    <property type="match status" value="1"/>
</dbReference>
<dbReference type="GO" id="GO:0006401">
    <property type="term" value="P:RNA catabolic process"/>
    <property type="evidence" value="ECO:0007669"/>
    <property type="project" value="InterPro"/>
</dbReference>
<dbReference type="InterPro" id="IPR012961">
    <property type="entry name" value="Ski2/MTR4_C"/>
</dbReference>
<dbReference type="EMBL" id="BEYU01000009">
    <property type="protein sequence ID" value="GBG24974.1"/>
    <property type="molecule type" value="Genomic_DNA"/>
</dbReference>
<dbReference type="FunCoup" id="A0A2R5GB94">
    <property type="interactions" value="455"/>
</dbReference>
<feature type="domain" description="Helicase ATP-binding" evidence="9">
    <location>
        <begin position="142"/>
        <end position="298"/>
    </location>
</feature>
<evidence type="ECO:0000256" key="1">
    <source>
        <dbReference type="ARBA" id="ARBA00004123"/>
    </source>
</evidence>
<evidence type="ECO:0000256" key="8">
    <source>
        <dbReference type="SAM" id="MobiDB-lite"/>
    </source>
</evidence>
<dbReference type="InterPro" id="IPR011545">
    <property type="entry name" value="DEAD/DEAH_box_helicase_dom"/>
</dbReference>
<keyword evidence="6" id="KW-0539">Nucleus</keyword>
<dbReference type="InterPro" id="IPR048392">
    <property type="entry name" value="MTR4-like_stalk"/>
</dbReference>
<dbReference type="PROSITE" id="PS51192">
    <property type="entry name" value="HELICASE_ATP_BIND_1"/>
    <property type="match status" value="1"/>
</dbReference>
<dbReference type="Gene3D" id="1.10.3380.30">
    <property type="match status" value="1"/>
</dbReference>
<dbReference type="InterPro" id="IPR014001">
    <property type="entry name" value="Helicase_ATP-bd"/>
</dbReference>
<dbReference type="InterPro" id="IPR027417">
    <property type="entry name" value="P-loop_NTPase"/>
</dbReference>
<keyword evidence="3" id="KW-0378">Hydrolase</keyword>
<dbReference type="PIRSF" id="PIRSF005198">
    <property type="entry name" value="Antiviral_helicase_SKI2"/>
    <property type="match status" value="1"/>
</dbReference>
<dbReference type="FunFam" id="3.40.50.300:FF:000141">
    <property type="entry name" value="ATP-dependent RNA helicase DOB1"/>
    <property type="match status" value="1"/>
</dbReference>
<comment type="caution">
    <text evidence="11">The sequence shown here is derived from an EMBL/GenBank/DDBJ whole genome shotgun (WGS) entry which is preliminary data.</text>
</comment>
<dbReference type="Proteomes" id="UP000241890">
    <property type="component" value="Unassembled WGS sequence"/>
</dbReference>
<evidence type="ECO:0000313" key="11">
    <source>
        <dbReference type="EMBL" id="GBG24974.1"/>
    </source>
</evidence>
<dbReference type="AlphaFoldDB" id="A0A2R5GB94"/>
<dbReference type="PROSITE" id="PS51194">
    <property type="entry name" value="HELICASE_CTER"/>
    <property type="match status" value="1"/>
</dbReference>
<dbReference type="InterPro" id="IPR016438">
    <property type="entry name" value="SKI2-like"/>
</dbReference>
<dbReference type="Gene3D" id="1.20.1500.20">
    <property type="match status" value="1"/>
</dbReference>
<dbReference type="InterPro" id="IPR001650">
    <property type="entry name" value="Helicase_C-like"/>
</dbReference>
<dbReference type="Pfam" id="PF00271">
    <property type="entry name" value="Helicase_C"/>
    <property type="match status" value="1"/>
</dbReference>
<dbReference type="OrthoDB" id="64767at2759"/>
<keyword evidence="7" id="KW-0175">Coiled coil</keyword>
<dbReference type="Pfam" id="PF21408">
    <property type="entry name" value="MTR4-like_stalk"/>
    <property type="match status" value="1"/>
</dbReference>
<reference evidence="11 12" key="1">
    <citation type="submission" date="2017-12" db="EMBL/GenBank/DDBJ databases">
        <title>Sequencing, de novo assembly and annotation of complete genome of a new Thraustochytrid species, strain FCC1311.</title>
        <authorList>
            <person name="Sedici K."/>
            <person name="Godart F."/>
            <person name="Aiese Cigliano R."/>
            <person name="Sanseverino W."/>
            <person name="Barakat M."/>
            <person name="Ortet P."/>
            <person name="Marechal E."/>
            <person name="Cagnac O."/>
            <person name="Amato A."/>
        </authorList>
    </citation>
    <scope>NUCLEOTIDE SEQUENCE [LARGE SCALE GENOMIC DNA]</scope>
</reference>
<dbReference type="GO" id="GO:0005524">
    <property type="term" value="F:ATP binding"/>
    <property type="evidence" value="ECO:0007669"/>
    <property type="project" value="UniProtKB-KW"/>
</dbReference>
<dbReference type="SMART" id="SM00490">
    <property type="entry name" value="HELICc"/>
    <property type="match status" value="1"/>
</dbReference>
<evidence type="ECO:0000256" key="7">
    <source>
        <dbReference type="SAM" id="Coils"/>
    </source>
</evidence>
<evidence type="ECO:0000313" key="12">
    <source>
        <dbReference type="Proteomes" id="UP000241890"/>
    </source>
</evidence>
<feature type="compositionally biased region" description="Low complexity" evidence="8">
    <location>
        <begin position="19"/>
        <end position="43"/>
    </location>
</feature>
<dbReference type="GO" id="GO:0003723">
    <property type="term" value="F:RNA binding"/>
    <property type="evidence" value="ECO:0007669"/>
    <property type="project" value="InterPro"/>
</dbReference>
<dbReference type="FunFam" id="3.40.50.300:FF:000083">
    <property type="entry name" value="ATP-dependent RNA helicase DOB1"/>
    <property type="match status" value="1"/>
</dbReference>
<evidence type="ECO:0000259" key="10">
    <source>
        <dbReference type="PROSITE" id="PS51194"/>
    </source>
</evidence>
<gene>
    <name evidence="11" type="ORF">FCC1311_011912</name>
</gene>
<evidence type="ECO:0000256" key="2">
    <source>
        <dbReference type="ARBA" id="ARBA00022741"/>
    </source>
</evidence>
<dbReference type="InterPro" id="IPR025696">
    <property type="entry name" value="Beta-barrel_MTR4"/>
</dbReference>
<dbReference type="PANTHER" id="PTHR12131">
    <property type="entry name" value="ATP-DEPENDENT RNA AND DNA HELICASE"/>
    <property type="match status" value="1"/>
</dbReference>
<feature type="region of interest" description="Disordered" evidence="8">
    <location>
        <begin position="1"/>
        <end position="127"/>
    </location>
</feature>
<sequence>MDKLFSAFDGDEELDSTLEPSSPAKASTSPAQTATAAASTAEKTAVENDKISEDKETAPATKRAHQEENEDGDGDVAMSGEAAPAKRQKTVSADANESAPADSVLAEHQEESQENDAAEATVEKPPAKTYPFTLDGFQREAIGYLERNESVLVAAHTSAGKTVVAEYAIAMALRDKKRVVYTSPIKALSNQKYRDLADEFEDVGLMTGDVTINPHASCLVMTTEILRSMLYRGSEVIREVAYAVFDEVHYMRDRERGVVWEEAILLLPHKVRFVFLSATIPNAQQFCDWISKTHFQPCHAVYTDYRPTPLQHYVYPASSTGVYLIVDEKGKFHVDTFEKAMSSMSSSNLEDAVDEASKSKEAKKRMMARRRDKMGDLLSIIQMIMQRNYDPAIVFSFSKKDCEKYAAQLSKLSLNTEDDKAMVRKVFKNAIEALNEDDKDLPQVRSLLPLLERGIGIHHGGLLPILKEVTEILFGEGLLKVLFATETFAMGINMPAKTVVFSAMRKFDGSDFRFVSPGEYIQMSGRAGRRGLDDRGIVIQMMDEPMETAQAKEIMSGQANPLSSSFYLTYNMLLNLMRVDDADPEFVIRNSLYTFQQESQIPELEADLRKLEAKLEAMQVDREDEVANYNYLKSQCSQKEAQVASLVMRSDVVGPFLKPGRLVQINDGWGWAVILQVKRGREDRNVIASVEVVVASDPSNPGLPFVAPQDETDTKDVSSGKGRRKNNKRDRPVRPEPAVREISLENLLQISTLRVHMPTGNQVHDTLLRSMLEVKRRHPEGVPCMSPVKDLKVKDPKLPVLLQNLTSLQAKLEADPIQSMTDLVAKRELVDAFMQKFNVRIEIKLLKKEIRNKKSLPMKDKLKSMKVVLRRLGHVDKDGVIQLKGRVGCEISTADELILTELLLGGSLNELTPAHIASLLSCLVFTENGESEDPVPDELAPLYENLQKVAKRIGVVQNDANIPTDPEEFAKKFRSDLMNPVFQWCKGARFSQICELTSVFEGTIIRCVRRLVELLRQLAIAARVIGDVTMEQKFAKAVDLIKRDIIFAASLYL</sequence>
<feature type="domain" description="Helicase C-terminal" evidence="10">
    <location>
        <begin position="408"/>
        <end position="574"/>
    </location>
</feature>
<dbReference type="GO" id="GO:0003724">
    <property type="term" value="F:RNA helicase activity"/>
    <property type="evidence" value="ECO:0007669"/>
    <property type="project" value="InterPro"/>
</dbReference>
<dbReference type="Pfam" id="PF13234">
    <property type="entry name" value="MTR4_beta-barrel"/>
    <property type="match status" value="1"/>
</dbReference>